<evidence type="ECO:0000313" key="2">
    <source>
        <dbReference type="EMBL" id="KAF6109508.1"/>
    </source>
</evidence>
<evidence type="ECO:0000313" key="3">
    <source>
        <dbReference type="Proteomes" id="UP000664940"/>
    </source>
</evidence>
<protein>
    <submittedName>
        <fullName evidence="2">Uncharacterized protein</fullName>
    </submittedName>
</protein>
<dbReference type="AlphaFoldDB" id="A0A834ADG5"/>
<name>A0A834ADG5_9CHIR</name>
<feature type="compositionally biased region" description="Polar residues" evidence="1">
    <location>
        <begin position="48"/>
        <end position="58"/>
    </location>
</feature>
<dbReference type="Proteomes" id="UP000664940">
    <property type="component" value="Unassembled WGS sequence"/>
</dbReference>
<evidence type="ECO:0000256" key="1">
    <source>
        <dbReference type="SAM" id="MobiDB-lite"/>
    </source>
</evidence>
<organism evidence="2 3">
    <name type="scientific">Phyllostomus discolor</name>
    <name type="common">pale spear-nosed bat</name>
    <dbReference type="NCBI Taxonomy" id="89673"/>
    <lineage>
        <taxon>Eukaryota</taxon>
        <taxon>Metazoa</taxon>
        <taxon>Chordata</taxon>
        <taxon>Craniata</taxon>
        <taxon>Vertebrata</taxon>
        <taxon>Euteleostomi</taxon>
        <taxon>Mammalia</taxon>
        <taxon>Eutheria</taxon>
        <taxon>Laurasiatheria</taxon>
        <taxon>Chiroptera</taxon>
        <taxon>Yangochiroptera</taxon>
        <taxon>Phyllostomidae</taxon>
        <taxon>Phyllostominae</taxon>
        <taxon>Phyllostomus</taxon>
    </lineage>
</organism>
<comment type="caution">
    <text evidence="2">The sequence shown here is derived from an EMBL/GenBank/DDBJ whole genome shotgun (WGS) entry which is preliminary data.</text>
</comment>
<sequence length="137" mass="14244">MQEEAAVPEESRKVPPASMPVLQPLEAGPASGSAQQQSVPVWPEGTAASGTLQGNGTAPTRRGRVQGQGVSTLARASARARAPTFPNSCAPACAQPVGPSSILAGPWTFVQNQVREKETETSFDAVPLLSTVKEIMH</sequence>
<feature type="region of interest" description="Disordered" evidence="1">
    <location>
        <begin position="1"/>
        <end position="69"/>
    </location>
</feature>
<accession>A0A834ADG5</accession>
<reference evidence="2 3" key="1">
    <citation type="journal article" date="2020" name="Nature">
        <title>Six reference-quality genomes reveal evolution of bat adaptations.</title>
        <authorList>
            <person name="Jebb D."/>
            <person name="Huang Z."/>
            <person name="Pippel M."/>
            <person name="Hughes G.M."/>
            <person name="Lavrichenko K."/>
            <person name="Devanna P."/>
            <person name="Winkler S."/>
            <person name="Jermiin L.S."/>
            <person name="Skirmuntt E.C."/>
            <person name="Katzourakis A."/>
            <person name="Burkitt-Gray L."/>
            <person name="Ray D.A."/>
            <person name="Sullivan K.A.M."/>
            <person name="Roscito J.G."/>
            <person name="Kirilenko B.M."/>
            <person name="Davalos L.M."/>
            <person name="Corthals A.P."/>
            <person name="Power M.L."/>
            <person name="Jones G."/>
            <person name="Ransome R.D."/>
            <person name="Dechmann D.K.N."/>
            <person name="Locatelli A.G."/>
            <person name="Puechmaille S.J."/>
            <person name="Fedrigo O."/>
            <person name="Jarvis E.D."/>
            <person name="Hiller M."/>
            <person name="Vernes S.C."/>
            <person name="Myers E.W."/>
            <person name="Teeling E.C."/>
        </authorList>
    </citation>
    <scope>NUCLEOTIDE SEQUENCE [LARGE SCALE GENOMIC DNA]</scope>
    <source>
        <strain evidence="2">Bat1K_MPI-CBG_1</strain>
    </source>
</reference>
<gene>
    <name evidence="2" type="ORF">HJG60_010781</name>
</gene>
<dbReference type="EMBL" id="JABVXQ010000005">
    <property type="protein sequence ID" value="KAF6109508.1"/>
    <property type="molecule type" value="Genomic_DNA"/>
</dbReference>
<proteinExistence type="predicted"/>